<dbReference type="InterPro" id="IPR006311">
    <property type="entry name" value="TAT_signal"/>
</dbReference>
<evidence type="ECO:0000256" key="2">
    <source>
        <dbReference type="SAM" id="Phobius"/>
    </source>
</evidence>
<reference evidence="3 4" key="1">
    <citation type="submission" date="2020-07" db="EMBL/GenBank/DDBJ databases">
        <title>Sequencing the genomes of 1000 actinobacteria strains.</title>
        <authorList>
            <person name="Klenk H.-P."/>
        </authorList>
    </citation>
    <scope>NUCLEOTIDE SEQUENCE [LARGE SCALE GENOMIC DNA]</scope>
    <source>
        <strain evidence="3 4">DSM 23987</strain>
    </source>
</reference>
<dbReference type="EMBL" id="JACCAB010000001">
    <property type="protein sequence ID" value="NYG07513.1"/>
    <property type="molecule type" value="Genomic_DNA"/>
</dbReference>
<organism evidence="3 4">
    <name type="scientific">Pedococcus badiiscoriae</name>
    <dbReference type="NCBI Taxonomy" id="642776"/>
    <lineage>
        <taxon>Bacteria</taxon>
        <taxon>Bacillati</taxon>
        <taxon>Actinomycetota</taxon>
        <taxon>Actinomycetes</taxon>
        <taxon>Micrococcales</taxon>
        <taxon>Intrasporangiaceae</taxon>
        <taxon>Pedococcus</taxon>
    </lineage>
</organism>
<evidence type="ECO:0000313" key="3">
    <source>
        <dbReference type="EMBL" id="NYG07513.1"/>
    </source>
</evidence>
<dbReference type="PROSITE" id="PS51318">
    <property type="entry name" value="TAT"/>
    <property type="match status" value="1"/>
</dbReference>
<feature type="region of interest" description="Disordered" evidence="1">
    <location>
        <begin position="85"/>
        <end position="105"/>
    </location>
</feature>
<feature type="transmembrane region" description="Helical" evidence="2">
    <location>
        <begin position="49"/>
        <end position="71"/>
    </location>
</feature>
<dbReference type="Proteomes" id="UP000573599">
    <property type="component" value="Unassembled WGS sequence"/>
</dbReference>
<keyword evidence="2" id="KW-0472">Membrane</keyword>
<sequence length="481" mass="49731">MADHDDWTADDDARLRAALSSLRTEVESAPLPDARFVRARGRVLRRRRFLAVGAAAAAAAVVAGTIGYAAWNPAGDIVHLPAGRTTSTAPVTTTSPGPSPNTSFSLDKPGILPLAEEWETSLKLPAHSVQIVQATTLEGGVECADPMGKPTAQQSVTQAGSPVSAAATYWQTGGDKAKVSSLEQAVLTCQAGPGFTVKSESVGGYALYSYSAGAAGSGWFAVVPGDDGVELLQLIDPAHPDVRSGGFMKDELVALSELAQMRLGVYATGPLPTELTSPTGGSTKASEKMMIVSGPDPLPPSSLFVPASQWRNPLFGKGAGTILGQSADIGDIGVFCETKDFLSGFGGELGVAEISRGPGDATVIGHQRVRVDQSADPALAKDSVNAQLQQERALLAKGCTESDGTVTATRGPTEGTYLLTKRANGGATRTDYRWVGVTAMATPGAWTTVVFPGSSDGQGFQGTAAQGFAELHRLLSLAHLK</sequence>
<name>A0A852WE73_9MICO</name>
<evidence type="ECO:0000313" key="4">
    <source>
        <dbReference type="Proteomes" id="UP000573599"/>
    </source>
</evidence>
<feature type="compositionally biased region" description="Low complexity" evidence="1">
    <location>
        <begin position="85"/>
        <end position="103"/>
    </location>
</feature>
<evidence type="ECO:0000256" key="1">
    <source>
        <dbReference type="SAM" id="MobiDB-lite"/>
    </source>
</evidence>
<keyword evidence="2" id="KW-1133">Transmembrane helix</keyword>
<keyword evidence="2" id="KW-0812">Transmembrane</keyword>
<dbReference type="AlphaFoldDB" id="A0A852WE73"/>
<gene>
    <name evidence="3" type="ORF">BJ986_002000</name>
</gene>
<keyword evidence="4" id="KW-1185">Reference proteome</keyword>
<comment type="caution">
    <text evidence="3">The sequence shown here is derived from an EMBL/GenBank/DDBJ whole genome shotgun (WGS) entry which is preliminary data.</text>
</comment>
<accession>A0A852WE73</accession>
<protein>
    <submittedName>
        <fullName evidence="3">Uncharacterized protein</fullName>
    </submittedName>
</protein>
<dbReference type="RefSeq" id="WP_179421851.1">
    <property type="nucleotide sequence ID" value="NZ_JACCAB010000001.1"/>
</dbReference>
<proteinExistence type="predicted"/>